<dbReference type="AlphaFoldDB" id="A0A382TLE1"/>
<dbReference type="EMBL" id="UINC01137137">
    <property type="protein sequence ID" value="SVD22297.1"/>
    <property type="molecule type" value="Genomic_DNA"/>
</dbReference>
<organism evidence="1">
    <name type="scientific">marine metagenome</name>
    <dbReference type="NCBI Taxonomy" id="408172"/>
    <lineage>
        <taxon>unclassified sequences</taxon>
        <taxon>metagenomes</taxon>
        <taxon>ecological metagenomes</taxon>
    </lineage>
</organism>
<reference evidence="1" key="1">
    <citation type="submission" date="2018-05" db="EMBL/GenBank/DDBJ databases">
        <authorList>
            <person name="Lanie J.A."/>
            <person name="Ng W.-L."/>
            <person name="Kazmierczak K.M."/>
            <person name="Andrzejewski T.M."/>
            <person name="Davidsen T.M."/>
            <person name="Wayne K.J."/>
            <person name="Tettelin H."/>
            <person name="Glass J.I."/>
            <person name="Rusch D."/>
            <person name="Podicherti R."/>
            <person name="Tsui H.-C.T."/>
            <person name="Winkler M.E."/>
        </authorList>
    </citation>
    <scope>NUCLEOTIDE SEQUENCE</scope>
</reference>
<name>A0A382TLE1_9ZZZZ</name>
<gene>
    <name evidence="1" type="ORF">METZ01_LOCUS375151</name>
</gene>
<dbReference type="InterPro" id="IPR029058">
    <property type="entry name" value="AB_hydrolase_fold"/>
</dbReference>
<evidence type="ECO:0000313" key="1">
    <source>
        <dbReference type="EMBL" id="SVD22297.1"/>
    </source>
</evidence>
<sequence length="35" mass="3936">MPTSGQSSQPTYGIHLKRDVMIPMRDGVRLATDIY</sequence>
<accession>A0A382TLE1</accession>
<proteinExistence type="predicted"/>
<protein>
    <submittedName>
        <fullName evidence="1">Uncharacterized protein</fullName>
    </submittedName>
</protein>
<feature type="non-terminal residue" evidence="1">
    <location>
        <position position="35"/>
    </location>
</feature>
<dbReference type="Gene3D" id="3.40.50.1820">
    <property type="entry name" value="alpha/beta hydrolase"/>
    <property type="match status" value="1"/>
</dbReference>